<dbReference type="AlphaFoldDB" id="A0A434A6A1"/>
<dbReference type="Proteomes" id="UP000288102">
    <property type="component" value="Unassembled WGS sequence"/>
</dbReference>
<comment type="similarity">
    <text evidence="1">Belongs to the EndA/NucM nuclease family.</text>
</comment>
<dbReference type="SUPFAM" id="SSF49265">
    <property type="entry name" value="Fibronectin type III"/>
    <property type="match status" value="1"/>
</dbReference>
<feature type="chain" id="PRO_5019300004" evidence="5">
    <location>
        <begin position="22"/>
        <end position="617"/>
    </location>
</feature>
<dbReference type="PROSITE" id="PS50853">
    <property type="entry name" value="FN3"/>
    <property type="match status" value="1"/>
</dbReference>
<dbReference type="PROSITE" id="PS51841">
    <property type="entry name" value="LTD"/>
    <property type="match status" value="1"/>
</dbReference>
<dbReference type="SUPFAM" id="SSF54060">
    <property type="entry name" value="His-Me finger endonucleases"/>
    <property type="match status" value="1"/>
</dbReference>
<dbReference type="Gene3D" id="2.60.40.10">
    <property type="entry name" value="Immunoglobulins"/>
    <property type="match status" value="1"/>
</dbReference>
<sequence>MKKIYSSFLLLVFTIAGFAQIPSGYYSTATGTGYTLKTQLYNIIKGHTDNGYAGLYTTYQTSDVDNFYENDGTVLDMYSENPSGTDPYNYSTGTTQRCGSYSVEGDCYNREHIIPQSVFNEQSPMVADAHFITPTDGKVNGIRSNYPHGTVSSVTYTSQNGSKLGSSAVSGYSGTVFEPVNAFKGDIARMYFYFATRYENTVAGYSFAMFDGSSNKVFTTAFLNVLLAWNAQDPVSAREIARNNAIYARQNNRNPYIDHPEYVNQIWGGTPPSGDTTAPTAPTSLASTTKTATSITLSWNASTDNVAVTGYNVYANSVLKTTVSGLTATITGLTASTSYSIYVKAKDAAGNTSASSNTIAVTTNSSGTGGTATDLLFSEYIEGSGNNKALEIANNTGSSVSLAAYTVKKQTNGAGAWSTGLALSGTLTTGSKFVIVNSSISSACFSTSAANISTSGTELMFNGNDAVGLFKNDVLIDIIGTFNGGTANFAIDVTLRRKSTVTSPSTTFNLSSQWDSYTTDTCNNLASKTANAAKEETASDADEIIIYPNPSNGNFNIGYNNAEAPYSIEIVSFSGQKVFEKQNINNPEIGVSHLAKGIYIVVITKDEKTVYKKIIIN</sequence>
<keyword evidence="2" id="KW-0540">Nuclease</keyword>
<name>A0A434A6A1_9FLAO</name>
<organism evidence="8 9">
    <name type="scientific">Flavobacterium cupreum</name>
    <dbReference type="NCBI Taxonomy" id="2133766"/>
    <lineage>
        <taxon>Bacteria</taxon>
        <taxon>Pseudomonadati</taxon>
        <taxon>Bacteroidota</taxon>
        <taxon>Flavobacteriia</taxon>
        <taxon>Flavobacteriales</taxon>
        <taxon>Flavobacteriaceae</taxon>
        <taxon>Flavobacterium</taxon>
    </lineage>
</organism>
<dbReference type="Pfam" id="PF00932">
    <property type="entry name" value="LTD"/>
    <property type="match status" value="1"/>
</dbReference>
<keyword evidence="9" id="KW-1185">Reference proteome</keyword>
<dbReference type="Pfam" id="PF18962">
    <property type="entry name" value="Por_Secre_tail"/>
    <property type="match status" value="1"/>
</dbReference>
<gene>
    <name evidence="8" type="ORF">D0817_12075</name>
</gene>
<dbReference type="NCBIfam" id="TIGR04183">
    <property type="entry name" value="Por_Secre_tail"/>
    <property type="match status" value="1"/>
</dbReference>
<dbReference type="OrthoDB" id="5485925at2"/>
<comment type="caution">
    <text evidence="8">The sequence shown here is derived from an EMBL/GenBank/DDBJ whole genome shotgun (WGS) entry which is preliminary data.</text>
</comment>
<dbReference type="Pfam" id="PF04231">
    <property type="entry name" value="Endonuclease_1"/>
    <property type="match status" value="1"/>
</dbReference>
<evidence type="ECO:0000256" key="5">
    <source>
        <dbReference type="SAM" id="SignalP"/>
    </source>
</evidence>
<dbReference type="PANTHER" id="PTHR33607:SF2">
    <property type="entry name" value="ENDONUCLEASE-1"/>
    <property type="match status" value="1"/>
</dbReference>
<dbReference type="InterPro" id="IPR001322">
    <property type="entry name" value="Lamin_tail_dom"/>
</dbReference>
<feature type="signal peptide" evidence="5">
    <location>
        <begin position="1"/>
        <end position="21"/>
    </location>
</feature>
<evidence type="ECO:0000256" key="3">
    <source>
        <dbReference type="ARBA" id="ARBA00022729"/>
    </source>
</evidence>
<dbReference type="Pfam" id="PF00041">
    <property type="entry name" value="fn3"/>
    <property type="match status" value="1"/>
</dbReference>
<keyword evidence="3 5" id="KW-0732">Signal</keyword>
<dbReference type="InterPro" id="IPR013783">
    <property type="entry name" value="Ig-like_fold"/>
</dbReference>
<dbReference type="SMART" id="SM00060">
    <property type="entry name" value="FN3"/>
    <property type="match status" value="1"/>
</dbReference>
<evidence type="ECO:0000313" key="9">
    <source>
        <dbReference type="Proteomes" id="UP000288102"/>
    </source>
</evidence>
<keyword evidence="4" id="KW-0378">Hydrolase</keyword>
<accession>A0A434A6A1</accession>
<feature type="domain" description="LTD" evidence="7">
    <location>
        <begin position="357"/>
        <end position="505"/>
    </location>
</feature>
<dbReference type="EMBL" id="QWDM01000007">
    <property type="protein sequence ID" value="RUT69928.1"/>
    <property type="molecule type" value="Genomic_DNA"/>
</dbReference>
<dbReference type="CDD" id="cd00063">
    <property type="entry name" value="FN3"/>
    <property type="match status" value="1"/>
</dbReference>
<evidence type="ECO:0000259" key="6">
    <source>
        <dbReference type="PROSITE" id="PS50853"/>
    </source>
</evidence>
<evidence type="ECO:0000256" key="2">
    <source>
        <dbReference type="ARBA" id="ARBA00022722"/>
    </source>
</evidence>
<evidence type="ECO:0000256" key="1">
    <source>
        <dbReference type="ARBA" id="ARBA00006429"/>
    </source>
</evidence>
<dbReference type="InterPro" id="IPR026444">
    <property type="entry name" value="Secre_tail"/>
</dbReference>
<evidence type="ECO:0000259" key="7">
    <source>
        <dbReference type="PROSITE" id="PS51841"/>
    </source>
</evidence>
<dbReference type="GO" id="GO:0016787">
    <property type="term" value="F:hydrolase activity"/>
    <property type="evidence" value="ECO:0007669"/>
    <property type="project" value="UniProtKB-KW"/>
</dbReference>
<evidence type="ECO:0000256" key="4">
    <source>
        <dbReference type="ARBA" id="ARBA00022801"/>
    </source>
</evidence>
<dbReference type="GO" id="GO:0004518">
    <property type="term" value="F:nuclease activity"/>
    <property type="evidence" value="ECO:0007669"/>
    <property type="project" value="UniProtKB-KW"/>
</dbReference>
<dbReference type="InterPro" id="IPR003961">
    <property type="entry name" value="FN3_dom"/>
</dbReference>
<dbReference type="RefSeq" id="WP_127338603.1">
    <property type="nucleotide sequence ID" value="NZ_QWDM01000007.1"/>
</dbReference>
<dbReference type="InterPro" id="IPR036116">
    <property type="entry name" value="FN3_sf"/>
</dbReference>
<dbReference type="PANTHER" id="PTHR33607">
    <property type="entry name" value="ENDONUCLEASE-1"/>
    <property type="match status" value="1"/>
</dbReference>
<feature type="domain" description="Fibronectin type-III" evidence="6">
    <location>
        <begin position="278"/>
        <end position="366"/>
    </location>
</feature>
<dbReference type="InterPro" id="IPR007346">
    <property type="entry name" value="Endonuclease-I"/>
</dbReference>
<evidence type="ECO:0000313" key="8">
    <source>
        <dbReference type="EMBL" id="RUT69928.1"/>
    </source>
</evidence>
<protein>
    <submittedName>
        <fullName evidence="8">T9SS C-terminal target domain-containing protein</fullName>
    </submittedName>
</protein>
<dbReference type="InterPro" id="IPR044925">
    <property type="entry name" value="His-Me_finger_sf"/>
</dbReference>
<reference evidence="9" key="1">
    <citation type="journal article" date="2019" name="Syst. Appl. Microbiol.">
        <title>Flavobacterium circumlabens sp. nov. and Flavobacterium cupreum sp. nov., two psychrotrophic species isolated from Antarctic environmental samples.</title>
        <authorList>
            <person name="Kralova S."/>
            <person name="Busse H.-J."/>
            <person name="Svec P."/>
            <person name="Maslanova I."/>
            <person name="Stankova E."/>
            <person name="Bartak M."/>
            <person name="Sedlacek I."/>
        </authorList>
    </citation>
    <scope>NUCLEOTIDE SEQUENCE [LARGE SCALE GENOMIC DNA]</scope>
    <source>
        <strain evidence="9">CCM 8825</strain>
    </source>
</reference>
<proteinExistence type="inferred from homology"/>